<keyword evidence="3" id="KW-0964">Secreted</keyword>
<comment type="similarity">
    <text evidence="2 12">Belongs to the acid sphingomyelinase family.</text>
</comment>
<feature type="binding site" evidence="13">
    <location>
        <position position="184"/>
    </location>
    <ligand>
        <name>Zn(2+)</name>
        <dbReference type="ChEBI" id="CHEBI:29105"/>
        <label>1</label>
    </ligand>
</feature>
<proteinExistence type="inferred from homology"/>
<feature type="binding site" evidence="13">
    <location>
        <position position="255"/>
    </location>
    <ligand>
        <name>Zn(2+)</name>
        <dbReference type="ChEBI" id="CHEBI:29105"/>
        <label>1</label>
    </ligand>
</feature>
<dbReference type="SUPFAM" id="SSF56300">
    <property type="entry name" value="Metallo-dependent phosphatases"/>
    <property type="match status" value="1"/>
</dbReference>
<dbReference type="PROSITE" id="PS50015">
    <property type="entry name" value="SAP_B"/>
    <property type="match status" value="1"/>
</dbReference>
<dbReference type="EMBL" id="GEDV01006684">
    <property type="protein sequence ID" value="JAP81873.1"/>
    <property type="molecule type" value="Transcribed_RNA"/>
</dbReference>
<keyword evidence="6 12" id="KW-0378">Hydrolase</keyword>
<dbReference type="PANTHER" id="PTHR10340:SF34">
    <property type="entry name" value="SPHINGOMYELIN PHOSPHODIESTERASE"/>
    <property type="match status" value="1"/>
</dbReference>
<dbReference type="GO" id="GO:0046513">
    <property type="term" value="P:ceramide biosynthetic process"/>
    <property type="evidence" value="ECO:0007669"/>
    <property type="project" value="TreeGrafter"/>
</dbReference>
<dbReference type="Gene3D" id="1.10.225.10">
    <property type="entry name" value="Saposin-like"/>
    <property type="match status" value="1"/>
</dbReference>
<dbReference type="GO" id="GO:0061750">
    <property type="term" value="F:acid sphingomyelin phosphodiesterase activity"/>
    <property type="evidence" value="ECO:0007669"/>
    <property type="project" value="TreeGrafter"/>
</dbReference>
<feature type="chain" id="PRO_5007285809" description="Sphingomyelin phosphodiesterase" evidence="15">
    <location>
        <begin position="23"/>
        <end position="592"/>
    </location>
</feature>
<feature type="domain" description="Saposin B-type" evidence="16">
    <location>
        <begin position="62"/>
        <end position="146"/>
    </location>
</feature>
<dbReference type="GO" id="GO:0046872">
    <property type="term" value="F:metal ion binding"/>
    <property type="evidence" value="ECO:0007669"/>
    <property type="project" value="UniProtKB-KW"/>
</dbReference>
<comment type="subcellular location">
    <subcellularLocation>
        <location evidence="1">Secreted</location>
    </subcellularLocation>
</comment>
<dbReference type="Pfam" id="PF00149">
    <property type="entry name" value="Metallophos"/>
    <property type="match status" value="1"/>
</dbReference>
<feature type="binding site" evidence="13">
    <location>
        <position position="436"/>
    </location>
    <ligand>
        <name>Zn(2+)</name>
        <dbReference type="ChEBI" id="CHEBI:29105"/>
        <label>2</label>
    </ligand>
</feature>
<dbReference type="EC" id="3.1.4.12" evidence="12"/>
<dbReference type="InterPro" id="IPR011001">
    <property type="entry name" value="Saposin-like"/>
</dbReference>
<evidence type="ECO:0000256" key="2">
    <source>
        <dbReference type="ARBA" id="ARBA00008234"/>
    </source>
</evidence>
<evidence type="ECO:0000256" key="1">
    <source>
        <dbReference type="ARBA" id="ARBA00004613"/>
    </source>
</evidence>
<accession>A0A131YRJ3</accession>
<evidence type="ECO:0000256" key="8">
    <source>
        <dbReference type="ARBA" id="ARBA00023157"/>
    </source>
</evidence>
<dbReference type="GO" id="GO:0005615">
    <property type="term" value="C:extracellular space"/>
    <property type="evidence" value="ECO:0007669"/>
    <property type="project" value="TreeGrafter"/>
</dbReference>
<evidence type="ECO:0000256" key="15">
    <source>
        <dbReference type="SAM" id="SignalP"/>
    </source>
</evidence>
<feature type="disulfide bond" evidence="14">
    <location>
        <begin position="197"/>
        <end position="202"/>
    </location>
</feature>
<keyword evidence="8 14" id="KW-1015">Disulfide bond</keyword>
<keyword evidence="7 13" id="KW-0862">Zinc</keyword>
<feature type="disulfide bond" evidence="14">
    <location>
        <begin position="69"/>
        <end position="134"/>
    </location>
</feature>
<evidence type="ECO:0000256" key="11">
    <source>
        <dbReference type="ARBA" id="ARBA00047268"/>
    </source>
</evidence>
<feature type="disulfide bond" evidence="14">
    <location>
        <begin position="203"/>
        <end position="227"/>
    </location>
</feature>
<keyword evidence="10 12" id="KW-0326">Glycosidase</keyword>
<evidence type="ECO:0000256" key="7">
    <source>
        <dbReference type="ARBA" id="ARBA00022833"/>
    </source>
</evidence>
<dbReference type="InterPro" id="IPR029052">
    <property type="entry name" value="Metallo-depent_PP-like"/>
</dbReference>
<dbReference type="SUPFAM" id="SSF47862">
    <property type="entry name" value="Saposin"/>
    <property type="match status" value="1"/>
</dbReference>
<evidence type="ECO:0000256" key="10">
    <source>
        <dbReference type="ARBA" id="ARBA00023295"/>
    </source>
</evidence>
<name>A0A131YRJ3_RHIAP</name>
<comment type="cofactor">
    <cofactor evidence="13">
        <name>Zn(2+)</name>
        <dbReference type="ChEBI" id="CHEBI:29105"/>
    </cofactor>
    <text evidence="13">Binds 2 Zn(2+) ions per subunit.</text>
</comment>
<dbReference type="InterPro" id="IPR041805">
    <property type="entry name" value="ASMase/PPN1_MPP"/>
</dbReference>
<feature type="disulfide bond" evidence="14">
    <location>
        <begin position="568"/>
        <end position="572"/>
    </location>
</feature>
<evidence type="ECO:0000256" key="13">
    <source>
        <dbReference type="PIRSR" id="PIRSR000948-1"/>
    </source>
</evidence>
<feature type="binding site" evidence="13">
    <location>
        <position position="438"/>
    </location>
    <ligand>
        <name>Zn(2+)</name>
        <dbReference type="ChEBI" id="CHEBI:29105"/>
        <label>1</label>
    </ligand>
</feature>
<evidence type="ECO:0000256" key="6">
    <source>
        <dbReference type="ARBA" id="ARBA00022801"/>
    </source>
</evidence>
<keyword evidence="5 15" id="KW-0732">Signal</keyword>
<dbReference type="PANTHER" id="PTHR10340">
    <property type="entry name" value="SPHINGOMYELIN PHOSPHODIESTERASE"/>
    <property type="match status" value="1"/>
</dbReference>
<sequence>MKSSLVTVLLLGACSFLPNYQSAPTSLRWVTLRKFLGGELLKAGRLAQSLEQDVASLSTGNGIPYCSICKLSTSVVRGYLHEGLPESAITAILRQGCGALGIETPRVCAGLVQLFKDEFFYVLGHTTMSPAEICGIVFPDQCPSGGVLNWTVPLPARPKPPVTPVPLPKEGSPTLRVLHISDTHVDPAYSEGSEAVCNEPLCCHTADVPAAKQQRRIAGHWGAFRTCDIPPRTFEHMLKTLRDTQKIDYVIWTGDMVAHDIWNTSRLGNLGIMEYTVKTIEKYLPGIPVYPALGNHEGQPVDSFPIPAVKGNRSVEWLYTALASQWSQWLPPSAALTMKRGAFYAITPFPGLKIISLNMNYCNTLNWWLLLDPRDPAEQLAFLVNELQESEIKGQKAHIIGHIPPGQGDCLTVWSDNYNRIIERFESTVRGQFFGHTHTDELEVFYESVGQQHSGKRPYAVAYVAPSTTTFNSGNPAFRLYVIDGNYTNSTWAVLDHETYVMNLTEANADPTREPRWHLEYAAKAEYGMHSLEASEWDNLLDRMEVDDELFQKFYRFYTKEDPTAKPCTATCRKIFLCKQRTSKSADFNSCR</sequence>
<keyword evidence="9" id="KW-0325">Glycoprotein</keyword>
<dbReference type="CDD" id="cd00842">
    <property type="entry name" value="MPP_ASMase"/>
    <property type="match status" value="1"/>
</dbReference>
<evidence type="ECO:0000259" key="16">
    <source>
        <dbReference type="PROSITE" id="PS50015"/>
    </source>
</evidence>
<dbReference type="InterPro" id="IPR004843">
    <property type="entry name" value="Calcineurin-like_PHP"/>
</dbReference>
<keyword evidence="4 13" id="KW-0479">Metal-binding</keyword>
<evidence type="ECO:0000256" key="3">
    <source>
        <dbReference type="ARBA" id="ARBA00022525"/>
    </source>
</evidence>
<dbReference type="InterPro" id="IPR008139">
    <property type="entry name" value="SaposinB_dom"/>
</dbReference>
<evidence type="ECO:0000256" key="14">
    <source>
        <dbReference type="PIRSR" id="PIRSR000948-2"/>
    </source>
</evidence>
<evidence type="ECO:0000256" key="12">
    <source>
        <dbReference type="PIRNR" id="PIRNR000948"/>
    </source>
</evidence>
<dbReference type="Gene3D" id="3.60.21.10">
    <property type="match status" value="1"/>
</dbReference>
<dbReference type="SMART" id="SM00741">
    <property type="entry name" value="SapB"/>
    <property type="match status" value="1"/>
</dbReference>
<feature type="binding site" evidence="13">
    <location>
        <position position="255"/>
    </location>
    <ligand>
        <name>Zn(2+)</name>
        <dbReference type="ChEBI" id="CHEBI:29105"/>
        <label>2</label>
    </ligand>
</feature>
<dbReference type="InterPro" id="IPR045473">
    <property type="entry name" value="ASM_C"/>
</dbReference>
<organism evidence="17">
    <name type="scientific">Rhipicephalus appendiculatus</name>
    <name type="common">Brown ear tick</name>
    <dbReference type="NCBI Taxonomy" id="34631"/>
    <lineage>
        <taxon>Eukaryota</taxon>
        <taxon>Metazoa</taxon>
        <taxon>Ecdysozoa</taxon>
        <taxon>Arthropoda</taxon>
        <taxon>Chelicerata</taxon>
        <taxon>Arachnida</taxon>
        <taxon>Acari</taxon>
        <taxon>Parasitiformes</taxon>
        <taxon>Ixodida</taxon>
        <taxon>Ixodoidea</taxon>
        <taxon>Ixodidae</taxon>
        <taxon>Rhipicephalinae</taxon>
        <taxon>Rhipicephalus</taxon>
        <taxon>Rhipicephalus</taxon>
    </lineage>
</organism>
<evidence type="ECO:0000256" key="9">
    <source>
        <dbReference type="ARBA" id="ARBA00023180"/>
    </source>
</evidence>
<dbReference type="InterPro" id="IPR011160">
    <property type="entry name" value="Sphingomy_PDE"/>
</dbReference>
<feature type="binding site" evidence="13">
    <location>
        <position position="402"/>
    </location>
    <ligand>
        <name>Zn(2+)</name>
        <dbReference type="ChEBI" id="CHEBI:29105"/>
        <label>2</label>
    </ligand>
</feature>
<feature type="binding site" evidence="13">
    <location>
        <position position="182"/>
    </location>
    <ligand>
        <name>Zn(2+)</name>
        <dbReference type="ChEBI" id="CHEBI:29105"/>
        <label>1</label>
    </ligand>
</feature>
<reference evidence="17" key="1">
    <citation type="journal article" date="2016" name="Ticks Tick Borne Dis.">
        <title>De novo assembly and annotation of the salivary gland transcriptome of Rhipicephalus appendiculatus male and female ticks during blood feeding.</title>
        <authorList>
            <person name="de Castro M.H."/>
            <person name="de Klerk D."/>
            <person name="Pienaar R."/>
            <person name="Latif A.A."/>
            <person name="Rees D.J."/>
            <person name="Mans B.J."/>
        </authorList>
    </citation>
    <scope>NUCLEOTIDE SEQUENCE</scope>
    <source>
        <tissue evidence="17">Salivary glands</tissue>
    </source>
</reference>
<evidence type="ECO:0000256" key="5">
    <source>
        <dbReference type="ARBA" id="ARBA00022729"/>
    </source>
</evidence>
<dbReference type="AlphaFoldDB" id="A0A131YRJ3"/>
<feature type="disulfide bond" evidence="14">
    <location>
        <begin position="97"/>
        <end position="108"/>
    </location>
</feature>
<evidence type="ECO:0000256" key="4">
    <source>
        <dbReference type="ARBA" id="ARBA00022723"/>
    </source>
</evidence>
<evidence type="ECO:0000313" key="17">
    <source>
        <dbReference type="EMBL" id="JAP81873.1"/>
    </source>
</evidence>
<dbReference type="Pfam" id="PF19272">
    <property type="entry name" value="ASMase_C"/>
    <property type="match status" value="1"/>
</dbReference>
<comment type="catalytic activity">
    <reaction evidence="11">
        <text>a sphingomyelin + H2O = phosphocholine + an N-acylsphing-4-enine + H(+)</text>
        <dbReference type="Rhea" id="RHEA:19253"/>
        <dbReference type="ChEBI" id="CHEBI:15377"/>
        <dbReference type="ChEBI" id="CHEBI:15378"/>
        <dbReference type="ChEBI" id="CHEBI:17636"/>
        <dbReference type="ChEBI" id="CHEBI:52639"/>
        <dbReference type="ChEBI" id="CHEBI:295975"/>
        <dbReference type="EC" id="3.1.4.12"/>
    </reaction>
    <physiologicalReaction direction="left-to-right" evidence="11">
        <dbReference type="Rhea" id="RHEA:19254"/>
    </physiologicalReaction>
</comment>
<dbReference type="GO" id="GO:0005764">
    <property type="term" value="C:lysosome"/>
    <property type="evidence" value="ECO:0007669"/>
    <property type="project" value="TreeGrafter"/>
</dbReference>
<comment type="function">
    <text evidence="12">Converts sphingomyelin to ceramide.</text>
</comment>
<feature type="signal peptide" evidence="15">
    <location>
        <begin position="1"/>
        <end position="22"/>
    </location>
</feature>
<feature type="disulfide bond" evidence="14">
    <location>
        <begin position="362"/>
        <end position="410"/>
    </location>
</feature>
<dbReference type="GO" id="GO:0016020">
    <property type="term" value="C:membrane"/>
    <property type="evidence" value="ECO:0007669"/>
    <property type="project" value="GOC"/>
</dbReference>
<feature type="disulfide bond" evidence="14">
    <location>
        <begin position="66"/>
        <end position="142"/>
    </location>
</feature>
<dbReference type="GO" id="GO:0016798">
    <property type="term" value="F:hydrolase activity, acting on glycosyl bonds"/>
    <property type="evidence" value="ECO:0007669"/>
    <property type="project" value="UniProtKB-KW"/>
</dbReference>
<protein>
    <recommendedName>
        <fullName evidence="12">Sphingomyelin phosphodiesterase</fullName>
        <ecNumber evidence="12">3.1.4.12</ecNumber>
    </recommendedName>
</protein>
<feature type="binding site" evidence="13">
    <location>
        <position position="295"/>
    </location>
    <ligand>
        <name>Zn(2+)</name>
        <dbReference type="ChEBI" id="CHEBI:29105"/>
        <label>2</label>
    </ligand>
</feature>
<dbReference type="PIRSF" id="PIRSF000948">
    <property type="entry name" value="Sphingomy_PDE"/>
    <property type="match status" value="1"/>
</dbReference>
<dbReference type="GO" id="GO:0006685">
    <property type="term" value="P:sphingomyelin catabolic process"/>
    <property type="evidence" value="ECO:0007669"/>
    <property type="project" value="UniProtKB-UniRule"/>
</dbReference>